<keyword evidence="4" id="KW-1185">Reference proteome</keyword>
<reference evidence="3" key="1">
    <citation type="submission" date="2020-10" db="EMBL/GenBank/DDBJ databases">
        <title>Genome Sequence of Monilinia vaccinii-corymbosi Sheds Light on Mummy Berry Disease Infection of Blueberry and Mating Type.</title>
        <authorList>
            <person name="Yow A.G."/>
            <person name="Zhang Y."/>
            <person name="Bansal K."/>
            <person name="Eacker S.M."/>
            <person name="Sullivan S."/>
            <person name="Liachko I."/>
            <person name="Cubeta M.A."/>
            <person name="Rollins J.A."/>
            <person name="Ashrafi H."/>
        </authorList>
    </citation>
    <scope>NUCLEOTIDE SEQUENCE</scope>
    <source>
        <strain evidence="3">RL-1</strain>
    </source>
</reference>
<keyword evidence="2" id="KW-0812">Transmembrane</keyword>
<sequence>MGWFDGASESGRSRSSRSSHSHSSKRHHTAPRSTPRKHSPRLLSRAAGNSTSPRSPHHHRERSQSRTLDSGSIFGAGAEEAAKRNSSRGSFFGTGINSHSTSHYKRSPRPNYLKSIYHKLRQLLRDLIYYMKRHPIKVFMLVIVPLITGGALAALLKKFGVRLPGALDKMIGGGTGGGYRGGFLGRGGGGNGRSGTYEYERSSVRGSGGAMEKLGVLAGGIEGVGGAMKLAKLLL</sequence>
<dbReference type="OrthoDB" id="5398396at2759"/>
<gene>
    <name evidence="3" type="ORF">DSL72_004839</name>
</gene>
<evidence type="ECO:0000256" key="1">
    <source>
        <dbReference type="SAM" id="MobiDB-lite"/>
    </source>
</evidence>
<accession>A0A8A3PA19</accession>
<evidence type="ECO:0000313" key="3">
    <source>
        <dbReference type="EMBL" id="QSZ30317.1"/>
    </source>
</evidence>
<dbReference type="AlphaFoldDB" id="A0A8A3PA19"/>
<dbReference type="Proteomes" id="UP000672032">
    <property type="component" value="Chromosome 1"/>
</dbReference>
<name>A0A8A3PA19_9HELO</name>
<dbReference type="EMBL" id="CP063405">
    <property type="protein sequence ID" value="QSZ30317.1"/>
    <property type="molecule type" value="Genomic_DNA"/>
</dbReference>
<keyword evidence="2" id="KW-1133">Transmembrane helix</keyword>
<protein>
    <submittedName>
        <fullName evidence="3">Uncharacterized protein</fullName>
    </submittedName>
</protein>
<evidence type="ECO:0000313" key="4">
    <source>
        <dbReference type="Proteomes" id="UP000672032"/>
    </source>
</evidence>
<feature type="region of interest" description="Disordered" evidence="1">
    <location>
        <begin position="1"/>
        <end position="107"/>
    </location>
</feature>
<keyword evidence="2" id="KW-0472">Membrane</keyword>
<feature type="transmembrane region" description="Helical" evidence="2">
    <location>
        <begin position="138"/>
        <end position="156"/>
    </location>
</feature>
<feature type="compositionally biased region" description="Basic residues" evidence="1">
    <location>
        <begin position="14"/>
        <end position="40"/>
    </location>
</feature>
<organism evidence="3 4">
    <name type="scientific">Monilinia vaccinii-corymbosi</name>
    <dbReference type="NCBI Taxonomy" id="61207"/>
    <lineage>
        <taxon>Eukaryota</taxon>
        <taxon>Fungi</taxon>
        <taxon>Dikarya</taxon>
        <taxon>Ascomycota</taxon>
        <taxon>Pezizomycotina</taxon>
        <taxon>Leotiomycetes</taxon>
        <taxon>Helotiales</taxon>
        <taxon>Sclerotiniaceae</taxon>
        <taxon>Monilinia</taxon>
    </lineage>
</organism>
<evidence type="ECO:0000256" key="2">
    <source>
        <dbReference type="SAM" id="Phobius"/>
    </source>
</evidence>
<proteinExistence type="predicted"/>